<evidence type="ECO:0000256" key="5">
    <source>
        <dbReference type="SAM" id="Phobius"/>
    </source>
</evidence>
<evidence type="ECO:0000256" key="2">
    <source>
        <dbReference type="ARBA" id="ARBA00022692"/>
    </source>
</evidence>
<keyword evidence="4 5" id="KW-0472">Membrane</keyword>
<keyword evidence="3 5" id="KW-1133">Transmembrane helix</keyword>
<dbReference type="Pfam" id="PF07291">
    <property type="entry name" value="MauE"/>
    <property type="match status" value="1"/>
</dbReference>
<sequence>MKVLWHTIRLLLGLVFIFSGFVKGIDPWGSAFKFTDYFTAWGMESLTPLAFILGILLSATEFITGLALVANVFVTFFSWVALLFMGFFTAITLVVAVSNPVTDCGCFGDALILTNWQTFWKNIVLLAFAVHVFFFRKTYMPARQSLVAVIMSGATVLVFAYLVDYSYKHLPIIDFRPYKIGANIPQGMLIPENAPREVYENTFYYKNKLTGKQERFTQDNYPWQDSLTWEFVSMDSKLIQKGYEPPIQNFTIETPDGEDIRDFFLYDENYTFILVAYDLAKADKSKTEQIKFLSHYALDTGMNFIGLSSTSFDEAEQFVLANEFPFEFFNCDEITLKTIIRSNPGLVLLKNGTIVDKWHYNDIPTVDEFIKQRAYLDKLNLSASGTDEEKDTDR</sequence>
<protein>
    <submittedName>
        <fullName evidence="7">DoxX family protein</fullName>
    </submittedName>
</protein>
<feature type="transmembrane region" description="Helical" evidence="5">
    <location>
        <begin position="48"/>
        <end position="69"/>
    </location>
</feature>
<comment type="subcellular location">
    <subcellularLocation>
        <location evidence="1">Membrane</location>
        <topology evidence="1">Multi-pass membrane protein</topology>
    </subcellularLocation>
</comment>
<dbReference type="AlphaFoldDB" id="A0AA41Y1Z1"/>
<keyword evidence="2 5" id="KW-0812">Transmembrane</keyword>
<name>A0AA41Y1Z1_9BACT</name>
<comment type="caution">
    <text evidence="7">The sequence shown here is derived from an EMBL/GenBank/DDBJ whole genome shotgun (WGS) entry which is preliminary data.</text>
</comment>
<feature type="transmembrane region" description="Helical" evidence="5">
    <location>
        <begin position="146"/>
        <end position="163"/>
    </location>
</feature>
<evidence type="ECO:0000256" key="1">
    <source>
        <dbReference type="ARBA" id="ARBA00004141"/>
    </source>
</evidence>
<evidence type="ECO:0000256" key="4">
    <source>
        <dbReference type="ARBA" id="ARBA00023136"/>
    </source>
</evidence>
<feature type="transmembrane region" description="Helical" evidence="5">
    <location>
        <begin position="118"/>
        <end position="134"/>
    </location>
</feature>
<organism evidence="7 8">
    <name type="scientific">Gaoshiqia sediminis</name>
    <dbReference type="NCBI Taxonomy" id="2986998"/>
    <lineage>
        <taxon>Bacteria</taxon>
        <taxon>Pseudomonadati</taxon>
        <taxon>Bacteroidota</taxon>
        <taxon>Bacteroidia</taxon>
        <taxon>Marinilabiliales</taxon>
        <taxon>Prolixibacteraceae</taxon>
        <taxon>Gaoshiqia</taxon>
    </lineage>
</organism>
<feature type="domain" description="Methylamine utilisation protein MauE" evidence="6">
    <location>
        <begin position="1"/>
        <end position="132"/>
    </location>
</feature>
<accession>A0AA41Y1Z1</accession>
<evidence type="ECO:0000313" key="7">
    <source>
        <dbReference type="EMBL" id="MCW0481986.1"/>
    </source>
</evidence>
<dbReference type="GO" id="GO:0016020">
    <property type="term" value="C:membrane"/>
    <property type="evidence" value="ECO:0007669"/>
    <property type="project" value="UniProtKB-SubCell"/>
</dbReference>
<reference evidence="7" key="1">
    <citation type="submission" date="2022-10" db="EMBL/GenBank/DDBJ databases">
        <title>Gaoshiqiia sediminis gen. nov., sp. nov., isolated from coastal sediment.</title>
        <authorList>
            <person name="Yu W.X."/>
            <person name="Mu D.S."/>
            <person name="Du J.Z."/>
            <person name="Liang Y.Q."/>
        </authorList>
    </citation>
    <scope>NUCLEOTIDE SEQUENCE</scope>
    <source>
        <strain evidence="7">A06</strain>
    </source>
</reference>
<gene>
    <name evidence="7" type="ORF">N2K84_04530</name>
</gene>
<keyword evidence="8" id="KW-1185">Reference proteome</keyword>
<proteinExistence type="predicted"/>
<feature type="transmembrane region" description="Helical" evidence="5">
    <location>
        <begin position="76"/>
        <end position="98"/>
    </location>
</feature>
<evidence type="ECO:0000259" key="6">
    <source>
        <dbReference type="Pfam" id="PF07291"/>
    </source>
</evidence>
<evidence type="ECO:0000313" key="8">
    <source>
        <dbReference type="Proteomes" id="UP001163821"/>
    </source>
</evidence>
<evidence type="ECO:0000256" key="3">
    <source>
        <dbReference type="ARBA" id="ARBA00022989"/>
    </source>
</evidence>
<dbReference type="GO" id="GO:0030416">
    <property type="term" value="P:methylamine metabolic process"/>
    <property type="evidence" value="ECO:0007669"/>
    <property type="project" value="InterPro"/>
</dbReference>
<dbReference type="EMBL" id="JAPAAF010000004">
    <property type="protein sequence ID" value="MCW0481986.1"/>
    <property type="molecule type" value="Genomic_DNA"/>
</dbReference>
<dbReference type="InterPro" id="IPR009908">
    <property type="entry name" value="Methylamine_util_MauE"/>
</dbReference>
<dbReference type="RefSeq" id="WP_282590595.1">
    <property type="nucleotide sequence ID" value="NZ_JAPAAF010000004.1"/>
</dbReference>
<dbReference type="NCBIfam" id="NF045576">
    <property type="entry name" value="BT_3928_fam"/>
    <property type="match status" value="1"/>
</dbReference>
<dbReference type="Proteomes" id="UP001163821">
    <property type="component" value="Unassembled WGS sequence"/>
</dbReference>